<dbReference type="SMART" id="SM00349">
    <property type="entry name" value="KRAB"/>
    <property type="match status" value="1"/>
</dbReference>
<accession>A0A7N4Q050</accession>
<dbReference type="InterPro" id="IPR050169">
    <property type="entry name" value="Krueppel_C2H2_ZnF"/>
</dbReference>
<gene>
    <name evidence="2" type="primary">LOC100921597</name>
</gene>
<dbReference type="Gene3D" id="6.10.140.140">
    <property type="match status" value="1"/>
</dbReference>
<name>A0A7N4Q050_SARHA</name>
<dbReference type="CDD" id="cd07765">
    <property type="entry name" value="KRAB_A-box"/>
    <property type="match status" value="1"/>
</dbReference>
<keyword evidence="3" id="KW-1185">Reference proteome</keyword>
<evidence type="ECO:0000313" key="2">
    <source>
        <dbReference type="Ensembl" id="ENSSHAP00000044966.1"/>
    </source>
</evidence>
<dbReference type="InterPro" id="IPR036051">
    <property type="entry name" value="KRAB_dom_sf"/>
</dbReference>
<dbReference type="AlphaFoldDB" id="A0A7N4Q050"/>
<dbReference type="PANTHER" id="PTHR23232:SF138">
    <property type="entry name" value="KRAB DOMAIN-CONTAINING PROTEIN"/>
    <property type="match status" value="1"/>
</dbReference>
<evidence type="ECO:0000313" key="3">
    <source>
        <dbReference type="Proteomes" id="UP000007648"/>
    </source>
</evidence>
<dbReference type="GeneTree" id="ENSGT00950000182890"/>
<dbReference type="InterPro" id="IPR001909">
    <property type="entry name" value="KRAB"/>
</dbReference>
<feature type="domain" description="KRAB" evidence="1">
    <location>
        <begin position="11"/>
        <end position="82"/>
    </location>
</feature>
<evidence type="ECO:0000259" key="1">
    <source>
        <dbReference type="PROSITE" id="PS50805"/>
    </source>
</evidence>
<sequence length="143" mass="16421">MIPGASFQGSVTFKDVAVEFTREEWKHLGPAQRNLFRDVMLENYRNLVSLGLSIDKPDVILHLEKGDATWIIEQEISRSTCPVCFKPGTICEIMEPIPKQDISVGKLSKEQLYKDGVFNSKFGKSWECDIRLEYQERSHIKQS</sequence>
<dbReference type="InParanoid" id="A0A7N4Q050"/>
<dbReference type="PROSITE" id="PS50805">
    <property type="entry name" value="KRAB"/>
    <property type="match status" value="1"/>
</dbReference>
<dbReference type="Ensembl" id="ENSSHAT00000029454.1">
    <property type="protein sequence ID" value="ENSSHAP00000044966.1"/>
    <property type="gene ID" value="ENSSHAG00000030837.1"/>
</dbReference>
<dbReference type="GO" id="GO:0006355">
    <property type="term" value="P:regulation of DNA-templated transcription"/>
    <property type="evidence" value="ECO:0007669"/>
    <property type="project" value="InterPro"/>
</dbReference>
<reference evidence="2 3" key="1">
    <citation type="journal article" date="2011" name="Proc. Natl. Acad. Sci. U.S.A.">
        <title>Genetic diversity and population structure of the endangered marsupial Sarcophilus harrisii (Tasmanian devil).</title>
        <authorList>
            <person name="Miller W."/>
            <person name="Hayes V.M."/>
            <person name="Ratan A."/>
            <person name="Petersen D.C."/>
            <person name="Wittekindt N.E."/>
            <person name="Miller J."/>
            <person name="Walenz B."/>
            <person name="Knight J."/>
            <person name="Qi J."/>
            <person name="Zhao F."/>
            <person name="Wang Q."/>
            <person name="Bedoya-Reina O.C."/>
            <person name="Katiyar N."/>
            <person name="Tomsho L.P."/>
            <person name="Kasson L.M."/>
            <person name="Hardie R.A."/>
            <person name="Woodbridge P."/>
            <person name="Tindall E.A."/>
            <person name="Bertelsen M.F."/>
            <person name="Dixon D."/>
            <person name="Pyecroft S."/>
            <person name="Helgen K.M."/>
            <person name="Lesk A.M."/>
            <person name="Pringle T.H."/>
            <person name="Patterson N."/>
            <person name="Zhang Y."/>
            <person name="Kreiss A."/>
            <person name="Woods G.M."/>
            <person name="Jones M.E."/>
            <person name="Schuster S.C."/>
        </authorList>
    </citation>
    <scope>NUCLEOTIDE SEQUENCE [LARGE SCALE GENOMIC DNA]</scope>
</reference>
<protein>
    <recommendedName>
        <fullName evidence="1">KRAB domain-containing protein</fullName>
    </recommendedName>
</protein>
<reference evidence="2" key="2">
    <citation type="submission" date="2025-08" db="UniProtKB">
        <authorList>
            <consortium name="Ensembl"/>
        </authorList>
    </citation>
    <scope>IDENTIFICATION</scope>
</reference>
<dbReference type="Proteomes" id="UP000007648">
    <property type="component" value="Unassembled WGS sequence"/>
</dbReference>
<dbReference type="SUPFAM" id="SSF109640">
    <property type="entry name" value="KRAB domain (Kruppel-associated box)"/>
    <property type="match status" value="1"/>
</dbReference>
<reference evidence="2" key="3">
    <citation type="submission" date="2025-09" db="UniProtKB">
        <authorList>
            <consortium name="Ensembl"/>
        </authorList>
    </citation>
    <scope>IDENTIFICATION</scope>
</reference>
<dbReference type="Pfam" id="PF01352">
    <property type="entry name" value="KRAB"/>
    <property type="match status" value="1"/>
</dbReference>
<organism evidence="2 3">
    <name type="scientific">Sarcophilus harrisii</name>
    <name type="common">Tasmanian devil</name>
    <name type="synonym">Sarcophilus laniarius</name>
    <dbReference type="NCBI Taxonomy" id="9305"/>
    <lineage>
        <taxon>Eukaryota</taxon>
        <taxon>Metazoa</taxon>
        <taxon>Chordata</taxon>
        <taxon>Craniata</taxon>
        <taxon>Vertebrata</taxon>
        <taxon>Euteleostomi</taxon>
        <taxon>Mammalia</taxon>
        <taxon>Metatheria</taxon>
        <taxon>Dasyuromorphia</taxon>
        <taxon>Dasyuridae</taxon>
        <taxon>Sarcophilus</taxon>
    </lineage>
</organism>
<dbReference type="PANTHER" id="PTHR23232">
    <property type="entry name" value="KRAB DOMAIN C2H2 ZINC FINGER"/>
    <property type="match status" value="1"/>
</dbReference>
<proteinExistence type="predicted"/>